<keyword evidence="10" id="KW-0966">Cell projection</keyword>
<dbReference type="Pfam" id="PF01052">
    <property type="entry name" value="FliMN_C"/>
    <property type="match status" value="1"/>
</dbReference>
<comment type="subcellular location">
    <subcellularLocation>
        <location evidence="7">Cell membrane</location>
        <topology evidence="7">Peripheral membrane protein</topology>
        <orientation evidence="7">Cytoplasmic side</orientation>
    </subcellularLocation>
    <subcellularLocation>
        <location evidence="7">Bacterial flagellum basal body</location>
    </subcellularLocation>
</comment>
<dbReference type="RefSeq" id="WP_212699128.1">
    <property type="nucleotide sequence ID" value="NZ_JADMKU010000001.1"/>
</dbReference>
<name>A0ABS5HKV4_9RHOB</name>
<evidence type="ECO:0000256" key="8">
    <source>
        <dbReference type="SAM" id="MobiDB-lite"/>
    </source>
</evidence>
<keyword evidence="4 7" id="KW-0145">Chemotaxis</keyword>
<evidence type="ECO:0000256" key="2">
    <source>
        <dbReference type="ARBA" id="ARBA00021897"/>
    </source>
</evidence>
<sequence>MTDETSVQDPAAPVTTAPPTSEEASQLLSGLGVLETVKVRLTVEVGRTEITIQDLLKLNEGSVVELDRLAGDPLDIQINGTTIAKGEVVVVGERFGIRFGDIVDPKDRMQI</sequence>
<keyword evidence="10" id="KW-0282">Flagellum</keyword>
<keyword evidence="11" id="KW-1185">Reference proteome</keyword>
<keyword evidence="7" id="KW-0975">Bacterial flagellum</keyword>
<dbReference type="InterPro" id="IPR012826">
    <property type="entry name" value="FliN"/>
</dbReference>
<keyword evidence="3 7" id="KW-1003">Cell membrane</keyword>
<organism evidence="10 11">
    <name type="scientific">Thalassovita aquimarina</name>
    <dbReference type="NCBI Taxonomy" id="2785917"/>
    <lineage>
        <taxon>Bacteria</taxon>
        <taxon>Pseudomonadati</taxon>
        <taxon>Pseudomonadota</taxon>
        <taxon>Alphaproteobacteria</taxon>
        <taxon>Rhodobacterales</taxon>
        <taxon>Roseobacteraceae</taxon>
        <taxon>Thalassovita</taxon>
    </lineage>
</organism>
<dbReference type="Proteomes" id="UP001195941">
    <property type="component" value="Unassembled WGS sequence"/>
</dbReference>
<evidence type="ECO:0000259" key="9">
    <source>
        <dbReference type="Pfam" id="PF01052"/>
    </source>
</evidence>
<comment type="similarity">
    <text evidence="1 7">Belongs to the FliN/MopA/SpaO family.</text>
</comment>
<dbReference type="InterPro" id="IPR051469">
    <property type="entry name" value="FliN/MopA/SpaO"/>
</dbReference>
<dbReference type="EMBL" id="JADMKU010000001">
    <property type="protein sequence ID" value="MBR9649619.1"/>
    <property type="molecule type" value="Genomic_DNA"/>
</dbReference>
<evidence type="ECO:0000256" key="4">
    <source>
        <dbReference type="ARBA" id="ARBA00022500"/>
    </source>
</evidence>
<feature type="region of interest" description="Disordered" evidence="8">
    <location>
        <begin position="1"/>
        <end position="23"/>
    </location>
</feature>
<evidence type="ECO:0000256" key="6">
    <source>
        <dbReference type="ARBA" id="ARBA00023136"/>
    </source>
</evidence>
<evidence type="ECO:0000256" key="5">
    <source>
        <dbReference type="ARBA" id="ARBA00022779"/>
    </source>
</evidence>
<dbReference type="InterPro" id="IPR001172">
    <property type="entry name" value="FliN_T3SS_HrcQb"/>
</dbReference>
<dbReference type="PANTHER" id="PTHR43484">
    <property type="match status" value="1"/>
</dbReference>
<gene>
    <name evidence="10" type="primary">fliN</name>
    <name evidence="10" type="ORF">IT775_00590</name>
</gene>
<proteinExistence type="inferred from homology"/>
<feature type="compositionally biased region" description="Low complexity" evidence="8">
    <location>
        <begin position="10"/>
        <end position="20"/>
    </location>
</feature>
<keyword evidence="10" id="KW-0969">Cilium</keyword>
<evidence type="ECO:0000256" key="7">
    <source>
        <dbReference type="RuleBase" id="RU362074"/>
    </source>
</evidence>
<evidence type="ECO:0000256" key="3">
    <source>
        <dbReference type="ARBA" id="ARBA00022475"/>
    </source>
</evidence>
<dbReference type="InterPro" id="IPR001543">
    <property type="entry name" value="FliN-like_C"/>
</dbReference>
<comment type="caution">
    <text evidence="10">The sequence shown here is derived from an EMBL/GenBank/DDBJ whole genome shotgun (WGS) entry which is preliminary data.</text>
</comment>
<dbReference type="Gene3D" id="2.30.330.10">
    <property type="entry name" value="SpoA-like"/>
    <property type="match status" value="1"/>
</dbReference>
<dbReference type="InterPro" id="IPR036429">
    <property type="entry name" value="SpoA-like_sf"/>
</dbReference>
<feature type="domain" description="Flagellar motor switch protein FliN-like C-terminal" evidence="9">
    <location>
        <begin position="34"/>
        <end position="103"/>
    </location>
</feature>
<dbReference type="SUPFAM" id="SSF101801">
    <property type="entry name" value="Surface presentation of antigens (SPOA)"/>
    <property type="match status" value="1"/>
</dbReference>
<evidence type="ECO:0000313" key="10">
    <source>
        <dbReference type="EMBL" id="MBR9649619.1"/>
    </source>
</evidence>
<keyword evidence="6 7" id="KW-0472">Membrane</keyword>
<keyword evidence="5 7" id="KW-0283">Flagellar rotation</keyword>
<evidence type="ECO:0000256" key="1">
    <source>
        <dbReference type="ARBA" id="ARBA00009226"/>
    </source>
</evidence>
<reference evidence="10 11" key="1">
    <citation type="journal article" date="2021" name="Arch. Microbiol.">
        <title>Thalassobius aquimarinus sp. nov., isolated from the Sea of Japan seashore.</title>
        <authorList>
            <person name="Kurilenko V.V."/>
            <person name="Romanenko L.A."/>
            <person name="Chernysheva N.Y."/>
            <person name="Velansky P.V."/>
            <person name="Tekutyeva L.A."/>
            <person name="Isaeva M.P."/>
            <person name="Mikhailov V.V."/>
        </authorList>
    </citation>
    <scope>NUCLEOTIDE SEQUENCE [LARGE SCALE GENOMIC DNA]</scope>
    <source>
        <strain evidence="10 11">KMM 8518</strain>
    </source>
</reference>
<dbReference type="PANTHER" id="PTHR43484:SF1">
    <property type="entry name" value="FLAGELLAR MOTOR SWITCH PROTEIN FLIN"/>
    <property type="match status" value="1"/>
</dbReference>
<dbReference type="PRINTS" id="PR00956">
    <property type="entry name" value="FLGMOTORFLIN"/>
</dbReference>
<comment type="function">
    <text evidence="7">FliN is one of three proteins (FliG, FliN, FliM) that form the rotor-mounted switch complex (C ring), located at the base of the basal body. This complex interacts with the CheY and CheZ chemotaxis proteins, in addition to contacting components of the motor that determine the direction of flagellar rotation.</text>
</comment>
<accession>A0ABS5HKV4</accession>
<dbReference type="NCBIfam" id="TIGR02480">
    <property type="entry name" value="fliN"/>
    <property type="match status" value="1"/>
</dbReference>
<evidence type="ECO:0000313" key="11">
    <source>
        <dbReference type="Proteomes" id="UP001195941"/>
    </source>
</evidence>
<protein>
    <recommendedName>
        <fullName evidence="2 7">Flagellar motor switch protein FliN</fullName>
    </recommendedName>
</protein>